<dbReference type="SUPFAM" id="SSF54975">
    <property type="entry name" value="Acylphosphatase/BLUF domain-like"/>
    <property type="match status" value="1"/>
</dbReference>
<dbReference type="NCBIfam" id="NF010996">
    <property type="entry name" value="PRK14421.1"/>
    <property type="match status" value="1"/>
</dbReference>
<evidence type="ECO:0000256" key="7">
    <source>
        <dbReference type="SAM" id="MobiDB-lite"/>
    </source>
</evidence>
<dbReference type="EC" id="3.6.1.7" evidence="2 4"/>
<dbReference type="Gene3D" id="3.30.70.100">
    <property type="match status" value="1"/>
</dbReference>
<comment type="catalytic activity">
    <reaction evidence="3 4 5">
        <text>an acyl phosphate + H2O = a carboxylate + phosphate + H(+)</text>
        <dbReference type="Rhea" id="RHEA:14965"/>
        <dbReference type="ChEBI" id="CHEBI:15377"/>
        <dbReference type="ChEBI" id="CHEBI:15378"/>
        <dbReference type="ChEBI" id="CHEBI:29067"/>
        <dbReference type="ChEBI" id="CHEBI:43474"/>
        <dbReference type="ChEBI" id="CHEBI:59918"/>
        <dbReference type="EC" id="3.6.1.7"/>
    </reaction>
</comment>
<keyword evidence="10" id="KW-1185">Reference proteome</keyword>
<feature type="active site" evidence="4">
    <location>
        <position position="21"/>
    </location>
</feature>
<dbReference type="InterPro" id="IPR036046">
    <property type="entry name" value="Acylphosphatase-like_dom_sf"/>
</dbReference>
<dbReference type="GO" id="GO:0003998">
    <property type="term" value="F:acylphosphatase activity"/>
    <property type="evidence" value="ECO:0007669"/>
    <property type="project" value="UniProtKB-EC"/>
</dbReference>
<dbReference type="AlphaFoldDB" id="A0A4R7C5T2"/>
<dbReference type="RefSeq" id="WP_133768728.1">
    <property type="nucleotide sequence ID" value="NZ_SNZR01000011.1"/>
</dbReference>
<feature type="domain" description="Acylphosphatase-like" evidence="8">
    <location>
        <begin position="6"/>
        <end position="94"/>
    </location>
</feature>
<accession>A0A4R7C5T2</accession>
<dbReference type="Pfam" id="PF00708">
    <property type="entry name" value="Acylphosphatase"/>
    <property type="match status" value="1"/>
</dbReference>
<evidence type="ECO:0000256" key="5">
    <source>
        <dbReference type="RuleBase" id="RU000553"/>
    </source>
</evidence>
<dbReference type="PANTHER" id="PTHR47268">
    <property type="entry name" value="ACYLPHOSPHATASE"/>
    <property type="match status" value="1"/>
</dbReference>
<feature type="active site" evidence="4">
    <location>
        <position position="39"/>
    </location>
</feature>
<evidence type="ECO:0000256" key="6">
    <source>
        <dbReference type="RuleBase" id="RU004168"/>
    </source>
</evidence>
<organism evidence="9 10">
    <name type="scientific">Enterovirga rhinocerotis</name>
    <dbReference type="NCBI Taxonomy" id="1339210"/>
    <lineage>
        <taxon>Bacteria</taxon>
        <taxon>Pseudomonadati</taxon>
        <taxon>Pseudomonadota</taxon>
        <taxon>Alphaproteobacteria</taxon>
        <taxon>Hyphomicrobiales</taxon>
        <taxon>Methylobacteriaceae</taxon>
        <taxon>Enterovirga</taxon>
    </lineage>
</organism>
<protein>
    <recommendedName>
        <fullName evidence="2 4">Acylphosphatase</fullName>
        <ecNumber evidence="2 4">3.6.1.7</ecNumber>
    </recommendedName>
</protein>
<dbReference type="EMBL" id="SNZR01000011">
    <property type="protein sequence ID" value="TDR93758.1"/>
    <property type="molecule type" value="Genomic_DNA"/>
</dbReference>
<evidence type="ECO:0000313" key="10">
    <source>
        <dbReference type="Proteomes" id="UP000295122"/>
    </source>
</evidence>
<reference evidence="9 10" key="1">
    <citation type="submission" date="2019-03" db="EMBL/GenBank/DDBJ databases">
        <title>Genomic Encyclopedia of Type Strains, Phase IV (KMG-IV): sequencing the most valuable type-strain genomes for metagenomic binning, comparative biology and taxonomic classification.</title>
        <authorList>
            <person name="Goeker M."/>
        </authorList>
    </citation>
    <scope>NUCLEOTIDE SEQUENCE [LARGE SCALE GENOMIC DNA]</scope>
    <source>
        <strain evidence="9 10">DSM 25903</strain>
    </source>
</reference>
<comment type="caution">
    <text evidence="9">The sequence shown here is derived from an EMBL/GenBank/DDBJ whole genome shotgun (WGS) entry which is preliminary data.</text>
</comment>
<proteinExistence type="inferred from homology"/>
<dbReference type="Proteomes" id="UP000295122">
    <property type="component" value="Unassembled WGS sequence"/>
</dbReference>
<evidence type="ECO:0000256" key="4">
    <source>
        <dbReference type="PROSITE-ProRule" id="PRU00520"/>
    </source>
</evidence>
<evidence type="ECO:0000259" key="8">
    <source>
        <dbReference type="PROSITE" id="PS51160"/>
    </source>
</evidence>
<dbReference type="InterPro" id="IPR020456">
    <property type="entry name" value="Acylphosphatase"/>
</dbReference>
<dbReference type="InterPro" id="IPR017968">
    <property type="entry name" value="Acylphosphatase_CS"/>
</dbReference>
<evidence type="ECO:0000313" key="9">
    <source>
        <dbReference type="EMBL" id="TDR93758.1"/>
    </source>
</evidence>
<keyword evidence="4 5" id="KW-0378">Hydrolase</keyword>
<sequence>MSEATQVRAIIHGRVQGVGFRAWTASTAREAGLDGWVRNRRDGTVEAVFRGPEERVRAMLDLCREGPPAARVDRIETGPAEPGEAVTTGFEQRPTV</sequence>
<evidence type="ECO:0000256" key="3">
    <source>
        <dbReference type="ARBA" id="ARBA00047645"/>
    </source>
</evidence>
<dbReference type="PROSITE" id="PS00151">
    <property type="entry name" value="ACYLPHOSPHATASE_2"/>
    <property type="match status" value="1"/>
</dbReference>
<evidence type="ECO:0000256" key="2">
    <source>
        <dbReference type="ARBA" id="ARBA00012150"/>
    </source>
</evidence>
<dbReference type="PRINTS" id="PR00112">
    <property type="entry name" value="ACYLPHPHTASE"/>
</dbReference>
<name>A0A4R7C5T2_9HYPH</name>
<dbReference type="PROSITE" id="PS51160">
    <property type="entry name" value="ACYLPHOSPHATASE_3"/>
    <property type="match status" value="1"/>
</dbReference>
<dbReference type="PANTHER" id="PTHR47268:SF4">
    <property type="entry name" value="ACYLPHOSPHATASE"/>
    <property type="match status" value="1"/>
</dbReference>
<dbReference type="OrthoDB" id="5295388at2"/>
<feature type="region of interest" description="Disordered" evidence="7">
    <location>
        <begin position="73"/>
        <end position="96"/>
    </location>
</feature>
<evidence type="ECO:0000256" key="1">
    <source>
        <dbReference type="ARBA" id="ARBA00005614"/>
    </source>
</evidence>
<comment type="similarity">
    <text evidence="1 6">Belongs to the acylphosphatase family.</text>
</comment>
<dbReference type="InterPro" id="IPR001792">
    <property type="entry name" value="Acylphosphatase-like_dom"/>
</dbReference>
<gene>
    <name evidence="9" type="ORF">EV668_1024</name>
</gene>
<dbReference type="PROSITE" id="PS00150">
    <property type="entry name" value="ACYLPHOSPHATASE_1"/>
    <property type="match status" value="1"/>
</dbReference>